<evidence type="ECO:0000256" key="5">
    <source>
        <dbReference type="ARBA" id="ARBA00022840"/>
    </source>
</evidence>
<dbReference type="GO" id="GO:0005524">
    <property type="term" value="F:ATP binding"/>
    <property type="evidence" value="ECO:0007669"/>
    <property type="project" value="UniProtKB-KW"/>
</dbReference>
<dbReference type="Pfam" id="PF09383">
    <property type="entry name" value="NIL"/>
    <property type="match status" value="1"/>
</dbReference>
<dbReference type="InterPro" id="IPR050086">
    <property type="entry name" value="MetN_ABC_transporter-like"/>
</dbReference>
<dbReference type="PROSITE" id="PS50893">
    <property type="entry name" value="ABC_TRANSPORTER_2"/>
    <property type="match status" value="1"/>
</dbReference>
<dbReference type="Gene3D" id="3.40.50.300">
    <property type="entry name" value="P-loop containing nucleotide triphosphate hydrolases"/>
    <property type="match status" value="1"/>
</dbReference>
<keyword evidence="5 10" id="KW-0067">ATP-binding</keyword>
<dbReference type="Gene3D" id="3.30.70.260">
    <property type="match status" value="1"/>
</dbReference>
<protein>
    <submittedName>
        <fullName evidence="10">D-methionine transport system ATP-binding protein</fullName>
    </submittedName>
</protein>
<evidence type="ECO:0000256" key="7">
    <source>
        <dbReference type="ARBA" id="ARBA00022970"/>
    </source>
</evidence>
<dbReference type="FunFam" id="3.40.50.300:FF:000056">
    <property type="entry name" value="Cell division ATP-binding protein FtsE"/>
    <property type="match status" value="1"/>
</dbReference>
<dbReference type="Proteomes" id="UP000199662">
    <property type="component" value="Unassembled WGS sequence"/>
</dbReference>
<evidence type="ECO:0000256" key="3">
    <source>
        <dbReference type="ARBA" id="ARBA00022475"/>
    </source>
</evidence>
<evidence type="ECO:0000259" key="9">
    <source>
        <dbReference type="PROSITE" id="PS50893"/>
    </source>
</evidence>
<dbReference type="RefSeq" id="WP_091831693.1">
    <property type="nucleotide sequence ID" value="NZ_FNZK01000010.1"/>
</dbReference>
<evidence type="ECO:0000256" key="4">
    <source>
        <dbReference type="ARBA" id="ARBA00022741"/>
    </source>
</evidence>
<dbReference type="PROSITE" id="PS00211">
    <property type="entry name" value="ABC_TRANSPORTER_1"/>
    <property type="match status" value="1"/>
</dbReference>
<accession>A0A1H6ZWG5</accession>
<dbReference type="InterPro" id="IPR017871">
    <property type="entry name" value="ABC_transporter-like_CS"/>
</dbReference>
<evidence type="ECO:0000313" key="11">
    <source>
        <dbReference type="Proteomes" id="UP000199662"/>
    </source>
</evidence>
<dbReference type="CDD" id="cd03258">
    <property type="entry name" value="ABC_MetN_methionine_transporter"/>
    <property type="match status" value="1"/>
</dbReference>
<dbReference type="InterPro" id="IPR041701">
    <property type="entry name" value="MetN_ABC"/>
</dbReference>
<dbReference type="InterPro" id="IPR003593">
    <property type="entry name" value="AAA+_ATPase"/>
</dbReference>
<keyword evidence="8" id="KW-0472">Membrane</keyword>
<dbReference type="SMART" id="SM00382">
    <property type="entry name" value="AAA"/>
    <property type="match status" value="1"/>
</dbReference>
<keyword evidence="11" id="KW-1185">Reference proteome</keyword>
<keyword evidence="2" id="KW-0813">Transport</keyword>
<evidence type="ECO:0000256" key="2">
    <source>
        <dbReference type="ARBA" id="ARBA00022448"/>
    </source>
</evidence>
<proteinExistence type="inferred from homology"/>
<dbReference type="GO" id="GO:0006865">
    <property type="term" value="P:amino acid transport"/>
    <property type="evidence" value="ECO:0007669"/>
    <property type="project" value="UniProtKB-KW"/>
</dbReference>
<evidence type="ECO:0000256" key="6">
    <source>
        <dbReference type="ARBA" id="ARBA00022967"/>
    </source>
</evidence>
<organism evidence="10 11">
    <name type="scientific">Propionispira arboris</name>
    <dbReference type="NCBI Taxonomy" id="84035"/>
    <lineage>
        <taxon>Bacteria</taxon>
        <taxon>Bacillati</taxon>
        <taxon>Bacillota</taxon>
        <taxon>Negativicutes</taxon>
        <taxon>Selenomonadales</taxon>
        <taxon>Selenomonadaceae</taxon>
        <taxon>Propionispira</taxon>
    </lineage>
</organism>
<evidence type="ECO:0000256" key="8">
    <source>
        <dbReference type="ARBA" id="ARBA00023136"/>
    </source>
</evidence>
<dbReference type="Pfam" id="PF00005">
    <property type="entry name" value="ABC_tran"/>
    <property type="match status" value="1"/>
</dbReference>
<comment type="similarity">
    <text evidence="1">Belongs to the ABC transporter superfamily.</text>
</comment>
<feature type="domain" description="ABC transporter" evidence="9">
    <location>
        <begin position="2"/>
        <end position="241"/>
    </location>
</feature>
<dbReference type="SMART" id="SM00930">
    <property type="entry name" value="NIL"/>
    <property type="match status" value="1"/>
</dbReference>
<dbReference type="GO" id="GO:0005886">
    <property type="term" value="C:plasma membrane"/>
    <property type="evidence" value="ECO:0007669"/>
    <property type="project" value="UniProtKB-ARBA"/>
</dbReference>
<dbReference type="PANTHER" id="PTHR43166">
    <property type="entry name" value="AMINO ACID IMPORT ATP-BINDING PROTEIN"/>
    <property type="match status" value="1"/>
</dbReference>
<evidence type="ECO:0000313" key="10">
    <source>
        <dbReference type="EMBL" id="SEJ55967.1"/>
    </source>
</evidence>
<name>A0A1H6ZWG5_9FIRM</name>
<dbReference type="InterPro" id="IPR003439">
    <property type="entry name" value="ABC_transporter-like_ATP-bd"/>
</dbReference>
<keyword evidence="3" id="KW-1003">Cell membrane</keyword>
<keyword evidence="6" id="KW-1278">Translocase</keyword>
<dbReference type="InterPro" id="IPR027417">
    <property type="entry name" value="P-loop_NTPase"/>
</dbReference>
<dbReference type="SUPFAM" id="SSF52540">
    <property type="entry name" value="P-loop containing nucleoside triphosphate hydrolases"/>
    <property type="match status" value="1"/>
</dbReference>
<reference evidence="10 11" key="1">
    <citation type="submission" date="2016-10" db="EMBL/GenBank/DDBJ databases">
        <authorList>
            <person name="de Groot N.N."/>
        </authorList>
    </citation>
    <scope>NUCLEOTIDE SEQUENCE [LARGE SCALE GENOMIC DNA]</scope>
    <source>
        <strain evidence="10 11">DSM 2179</strain>
    </source>
</reference>
<dbReference type="PANTHER" id="PTHR43166:SF30">
    <property type="entry name" value="METHIONINE IMPORT ATP-BINDING PROTEIN METN"/>
    <property type="match status" value="1"/>
</dbReference>
<dbReference type="InterPro" id="IPR045865">
    <property type="entry name" value="ACT-like_dom_sf"/>
</dbReference>
<dbReference type="GO" id="GO:0016887">
    <property type="term" value="F:ATP hydrolysis activity"/>
    <property type="evidence" value="ECO:0007669"/>
    <property type="project" value="InterPro"/>
</dbReference>
<keyword evidence="7" id="KW-0029">Amino-acid transport</keyword>
<dbReference type="SUPFAM" id="SSF55021">
    <property type="entry name" value="ACT-like"/>
    <property type="match status" value="1"/>
</dbReference>
<sequence length="352" mass="38420">MIKLSHIEKTYEGSSGPVMALKGIDLEIKRGEIYGIIGLSGAGKSTLIRCINMLEKPTAGKVIVDGQDLTAMNDSQLRAARKNIGMIFQHFNLLSSATVYENIAFPLKLGGCSKEAIEKKVQPLLQLVGLNDKQHQYPAQLSGGQKQRVGIARALASDPKVLLCDEATSALDPQTTKAILELIKDINQKLQLTVVVITHEMQVIKEICDKVAVIEHGVIAEKGTVLEVFTNPQQPITKEFISVLISNELPSAFRGAEIYPTAVPGSHLLVRLTFIGDSADDPVIAGLIRGFDIEVSILFGNLDHIKLTPYGRMIIGISGEQPEIDKALEYLKSRDLRIEVIGYVTRHGHIAD</sequence>
<gene>
    <name evidence="10" type="ORF">SAMN05660742_11082</name>
</gene>
<dbReference type="EMBL" id="FNZK01000010">
    <property type="protein sequence ID" value="SEJ55967.1"/>
    <property type="molecule type" value="Genomic_DNA"/>
</dbReference>
<keyword evidence="4" id="KW-0547">Nucleotide-binding</keyword>
<dbReference type="STRING" id="84035.SAMN05660742_11082"/>
<dbReference type="AlphaFoldDB" id="A0A1H6ZWG5"/>
<evidence type="ECO:0000256" key="1">
    <source>
        <dbReference type="ARBA" id="ARBA00005417"/>
    </source>
</evidence>
<dbReference type="InterPro" id="IPR018449">
    <property type="entry name" value="NIL_domain"/>
</dbReference>